<organism evidence="6 7">
    <name type="scientific">Coffea arabica</name>
    <name type="common">Arabian coffee</name>
    <dbReference type="NCBI Taxonomy" id="13443"/>
    <lineage>
        <taxon>Eukaryota</taxon>
        <taxon>Viridiplantae</taxon>
        <taxon>Streptophyta</taxon>
        <taxon>Embryophyta</taxon>
        <taxon>Tracheophyta</taxon>
        <taxon>Spermatophyta</taxon>
        <taxon>Magnoliopsida</taxon>
        <taxon>eudicotyledons</taxon>
        <taxon>Gunneridae</taxon>
        <taxon>Pentapetalae</taxon>
        <taxon>asterids</taxon>
        <taxon>lamiids</taxon>
        <taxon>Gentianales</taxon>
        <taxon>Rubiaceae</taxon>
        <taxon>Ixoroideae</taxon>
        <taxon>Gardenieae complex</taxon>
        <taxon>Bertiereae - Coffeeae clade</taxon>
        <taxon>Coffeeae</taxon>
        <taxon>Coffea</taxon>
    </lineage>
</organism>
<sequence>MHGGSSPWILPAQFKLLLAQHQRNTIILRHGIYKWPVVVGQRSFQEGWDEYYHENITNKHDILLLRHTGNLVFDVIHFSELQRQVYLSWTVPLPNLLQARASHPQDSIIIQQSVASSIKPDLTQNLTDSVSFYQTFNTASPNTLKIPRFVDHFVNGQRTPTLLIRTGEKLTEIGVKGKKLKTNWRNFALQHQLQHNEVLVFIPESSTTFTLSVFDDDGVEKVFPWSCIYEIFSNSPACT</sequence>
<proteinExistence type="predicted"/>
<dbReference type="GeneID" id="140015999"/>
<keyword evidence="5" id="KW-0539">Nucleus</keyword>
<reference evidence="7" key="1">
    <citation type="submission" date="2025-08" db="UniProtKB">
        <authorList>
            <consortium name="RefSeq"/>
        </authorList>
    </citation>
    <scope>IDENTIFICATION</scope>
    <source>
        <tissue evidence="7">Leaves</tissue>
    </source>
</reference>
<dbReference type="Gene3D" id="2.40.330.10">
    <property type="entry name" value="DNA-binding pseudobarrel domain"/>
    <property type="match status" value="1"/>
</dbReference>
<name>A0ABM4VZH9_COFAR</name>
<dbReference type="SUPFAM" id="SSF101936">
    <property type="entry name" value="DNA-binding pseudobarrel domain"/>
    <property type="match status" value="2"/>
</dbReference>
<gene>
    <name evidence="7" type="primary">LOC140015999</name>
</gene>
<dbReference type="InterPro" id="IPR039218">
    <property type="entry name" value="REM_fam"/>
</dbReference>
<dbReference type="Proteomes" id="UP001652660">
    <property type="component" value="Chromosome 10c"/>
</dbReference>
<evidence type="ECO:0000256" key="2">
    <source>
        <dbReference type="ARBA" id="ARBA00023015"/>
    </source>
</evidence>
<accession>A0ABM4VZH9</accession>
<evidence type="ECO:0000313" key="6">
    <source>
        <dbReference type="Proteomes" id="UP001652660"/>
    </source>
</evidence>
<keyword evidence="3" id="KW-0238">DNA-binding</keyword>
<keyword evidence="6" id="KW-1185">Reference proteome</keyword>
<dbReference type="InterPro" id="IPR015300">
    <property type="entry name" value="DNA-bd_pseudobarrel_sf"/>
</dbReference>
<dbReference type="RefSeq" id="XP_071924946.1">
    <property type="nucleotide sequence ID" value="XM_072068845.1"/>
</dbReference>
<protein>
    <submittedName>
        <fullName evidence="7">Uncharacterized protein</fullName>
    </submittedName>
</protein>
<keyword evidence="2" id="KW-0805">Transcription regulation</keyword>
<evidence type="ECO:0000256" key="5">
    <source>
        <dbReference type="ARBA" id="ARBA00023242"/>
    </source>
</evidence>
<evidence type="ECO:0000313" key="7">
    <source>
        <dbReference type="RefSeq" id="XP_071924946.1"/>
    </source>
</evidence>
<evidence type="ECO:0000256" key="1">
    <source>
        <dbReference type="ARBA" id="ARBA00004123"/>
    </source>
</evidence>
<evidence type="ECO:0000256" key="3">
    <source>
        <dbReference type="ARBA" id="ARBA00023125"/>
    </source>
</evidence>
<evidence type="ECO:0000256" key="4">
    <source>
        <dbReference type="ARBA" id="ARBA00023163"/>
    </source>
</evidence>
<keyword evidence="4" id="KW-0804">Transcription</keyword>
<comment type="subcellular location">
    <subcellularLocation>
        <location evidence="1">Nucleus</location>
    </subcellularLocation>
</comment>
<dbReference type="PANTHER" id="PTHR31674">
    <property type="entry name" value="B3 DOMAIN-CONTAINING PROTEIN REM-LIKE 3-RELATED"/>
    <property type="match status" value="1"/>
</dbReference>